<feature type="domain" description="Protein kinase" evidence="8">
    <location>
        <begin position="107"/>
        <end position="399"/>
    </location>
</feature>
<proteinExistence type="inferred from homology"/>
<dbReference type="PROSITE" id="PS50011">
    <property type="entry name" value="PROTEIN_KINASE_DOM"/>
    <property type="match status" value="1"/>
</dbReference>
<dbReference type="SUPFAM" id="SSF56112">
    <property type="entry name" value="Protein kinase-like (PK-like)"/>
    <property type="match status" value="1"/>
</dbReference>
<keyword evidence="3" id="KW-0808">Transferase</keyword>
<dbReference type="SMART" id="SM00220">
    <property type="entry name" value="S_TKc"/>
    <property type="match status" value="1"/>
</dbReference>
<keyword evidence="6" id="KW-0067">ATP-binding</keyword>
<dbReference type="GO" id="GO:0004674">
    <property type="term" value="F:protein serine/threonine kinase activity"/>
    <property type="evidence" value="ECO:0007669"/>
    <property type="project" value="UniProtKB-KW"/>
</dbReference>
<evidence type="ECO:0000256" key="3">
    <source>
        <dbReference type="ARBA" id="ARBA00022679"/>
    </source>
</evidence>
<keyword evidence="10" id="KW-1185">Reference proteome</keyword>
<dbReference type="PROSITE" id="PS00108">
    <property type="entry name" value="PROTEIN_KINASE_ST"/>
    <property type="match status" value="1"/>
</dbReference>
<evidence type="ECO:0000259" key="8">
    <source>
        <dbReference type="PROSITE" id="PS50011"/>
    </source>
</evidence>
<dbReference type="InterPro" id="IPR011009">
    <property type="entry name" value="Kinase-like_dom_sf"/>
</dbReference>
<feature type="compositionally biased region" description="Low complexity" evidence="7">
    <location>
        <begin position="64"/>
        <end position="82"/>
    </location>
</feature>
<comment type="caution">
    <text evidence="9">The sequence shown here is derived from an EMBL/GenBank/DDBJ whole genome shotgun (WGS) entry which is preliminary data.</text>
</comment>
<dbReference type="InterPro" id="IPR008271">
    <property type="entry name" value="Ser/Thr_kinase_AS"/>
</dbReference>
<dbReference type="PANTHER" id="PTHR24346:SF82">
    <property type="entry name" value="KP78A-RELATED"/>
    <property type="match status" value="1"/>
</dbReference>
<dbReference type="GO" id="GO:0035556">
    <property type="term" value="P:intracellular signal transduction"/>
    <property type="evidence" value="ECO:0007669"/>
    <property type="project" value="TreeGrafter"/>
</dbReference>
<protein>
    <submittedName>
        <fullName evidence="9">Kinase-like domain-containing protein</fullName>
    </submittedName>
</protein>
<sequence length="425" mass="47683">MLQHHHSSSDEDDDQHLSPSSPASQRSRRSSSTGSIQSYSSSVGSTFSRLLNHSKSSPKRKQKTSPTCTSPATPTDPSSPVPVGRLADKYGSYIKPDKRTNTKGMGATSKKNIASGATAVIRLVKDRNNRILAVKEFKKRDKSENESEYTKRMQNEYAVSKSVSNHNNVVETIDLVLNEHGRWCAIMEYCAGGDVFNLLNERPSMSEMERACLFKQLMLGLQHLHKMGVAHRDIKPENLVLTEGGTLKIADFGVAYVVQSVFEDTVRPCYHWCGSEPFWAPEIWRLTCDKDPYDGRALDVWSAAITWFCIRDQTLPFKAAFHKAPSVAAHPGSPAHVASKAEDEGDIEYGRYCIQRRNHEQCDLLANMPAAERECLLGMMDPDPATRWTVDQALESEWLKSVELCNDGELDNGWRHYHCIPSHKK</sequence>
<reference evidence="9 10" key="1">
    <citation type="submission" date="2016-07" db="EMBL/GenBank/DDBJ databases">
        <title>Pervasive Adenine N6-methylation of Active Genes in Fungi.</title>
        <authorList>
            <consortium name="DOE Joint Genome Institute"/>
            <person name="Mondo S.J."/>
            <person name="Dannebaum R.O."/>
            <person name="Kuo R.C."/>
            <person name="Labutti K."/>
            <person name="Haridas S."/>
            <person name="Kuo A."/>
            <person name="Salamov A."/>
            <person name="Ahrendt S.R."/>
            <person name="Lipzen A."/>
            <person name="Sullivan W."/>
            <person name="Andreopoulos W.B."/>
            <person name="Clum A."/>
            <person name="Lindquist E."/>
            <person name="Daum C."/>
            <person name="Ramamoorthy G.K."/>
            <person name="Gryganskyi A."/>
            <person name="Culley D."/>
            <person name="Magnuson J.K."/>
            <person name="James T.Y."/>
            <person name="O'Malley M.A."/>
            <person name="Stajich J.E."/>
            <person name="Spatafora J.W."/>
            <person name="Visel A."/>
            <person name="Grigoriev I.V."/>
        </authorList>
    </citation>
    <scope>NUCLEOTIDE SEQUENCE [LARGE SCALE GENOMIC DNA]</scope>
    <source>
        <strain evidence="9 10">NRRL 2496</strain>
    </source>
</reference>
<name>A0A1X2HHI2_SYNRA</name>
<evidence type="ECO:0000313" key="10">
    <source>
        <dbReference type="Proteomes" id="UP000242180"/>
    </source>
</evidence>
<dbReference type="Gene3D" id="1.10.510.10">
    <property type="entry name" value="Transferase(Phosphotransferase) domain 1"/>
    <property type="match status" value="1"/>
</dbReference>
<dbReference type="OrthoDB" id="4062651at2759"/>
<keyword evidence="2" id="KW-0723">Serine/threonine-protein kinase</keyword>
<dbReference type="STRING" id="13706.A0A1X2HHI2"/>
<keyword evidence="4" id="KW-0547">Nucleotide-binding</keyword>
<comment type="similarity">
    <text evidence="1">Belongs to the protein kinase superfamily. CAMK Ser/Thr protein kinase family. NIM1 subfamily.</text>
</comment>
<evidence type="ECO:0000256" key="5">
    <source>
        <dbReference type="ARBA" id="ARBA00022777"/>
    </source>
</evidence>
<keyword evidence="5 9" id="KW-0418">Kinase</keyword>
<dbReference type="InterPro" id="IPR000719">
    <property type="entry name" value="Prot_kinase_dom"/>
</dbReference>
<gene>
    <name evidence="9" type="ORF">BCR43DRAFT_436695</name>
</gene>
<dbReference type="FunCoup" id="A0A1X2HHI2">
    <property type="interactions" value="408"/>
</dbReference>
<dbReference type="Proteomes" id="UP000242180">
    <property type="component" value="Unassembled WGS sequence"/>
</dbReference>
<feature type="compositionally biased region" description="Low complexity" evidence="7">
    <location>
        <begin position="17"/>
        <end position="46"/>
    </location>
</feature>
<dbReference type="EMBL" id="MCGN01000003">
    <property type="protein sequence ID" value="ORY98541.1"/>
    <property type="molecule type" value="Genomic_DNA"/>
</dbReference>
<dbReference type="GO" id="GO:0005524">
    <property type="term" value="F:ATP binding"/>
    <property type="evidence" value="ECO:0007669"/>
    <property type="project" value="UniProtKB-KW"/>
</dbReference>
<dbReference type="Pfam" id="PF00069">
    <property type="entry name" value="Pkinase"/>
    <property type="match status" value="1"/>
</dbReference>
<evidence type="ECO:0000313" key="9">
    <source>
        <dbReference type="EMBL" id="ORY98541.1"/>
    </source>
</evidence>
<evidence type="ECO:0000256" key="4">
    <source>
        <dbReference type="ARBA" id="ARBA00022741"/>
    </source>
</evidence>
<dbReference type="GO" id="GO:0005737">
    <property type="term" value="C:cytoplasm"/>
    <property type="evidence" value="ECO:0007669"/>
    <property type="project" value="TreeGrafter"/>
</dbReference>
<evidence type="ECO:0000256" key="2">
    <source>
        <dbReference type="ARBA" id="ARBA00022527"/>
    </source>
</evidence>
<organism evidence="9 10">
    <name type="scientific">Syncephalastrum racemosum</name>
    <name type="common">Filamentous fungus</name>
    <dbReference type="NCBI Taxonomy" id="13706"/>
    <lineage>
        <taxon>Eukaryota</taxon>
        <taxon>Fungi</taxon>
        <taxon>Fungi incertae sedis</taxon>
        <taxon>Mucoromycota</taxon>
        <taxon>Mucoromycotina</taxon>
        <taxon>Mucoromycetes</taxon>
        <taxon>Mucorales</taxon>
        <taxon>Syncephalastraceae</taxon>
        <taxon>Syncephalastrum</taxon>
    </lineage>
</organism>
<dbReference type="OMA" id="ERERWCT"/>
<feature type="region of interest" description="Disordered" evidence="7">
    <location>
        <begin position="1"/>
        <end position="109"/>
    </location>
</feature>
<accession>A0A1X2HHI2</accession>
<evidence type="ECO:0000256" key="7">
    <source>
        <dbReference type="SAM" id="MobiDB-lite"/>
    </source>
</evidence>
<evidence type="ECO:0000256" key="1">
    <source>
        <dbReference type="ARBA" id="ARBA00010791"/>
    </source>
</evidence>
<evidence type="ECO:0000256" key="6">
    <source>
        <dbReference type="ARBA" id="ARBA00022840"/>
    </source>
</evidence>
<dbReference type="PANTHER" id="PTHR24346">
    <property type="entry name" value="MAP/MICROTUBULE AFFINITY-REGULATING KINASE"/>
    <property type="match status" value="1"/>
</dbReference>
<dbReference type="InParanoid" id="A0A1X2HHI2"/>
<dbReference type="AlphaFoldDB" id="A0A1X2HHI2"/>